<dbReference type="Proteomes" id="UP000823896">
    <property type="component" value="Unassembled WGS sequence"/>
</dbReference>
<evidence type="ECO:0000313" key="1">
    <source>
        <dbReference type="EMBL" id="HJC37060.1"/>
    </source>
</evidence>
<dbReference type="Pfam" id="PF14198">
    <property type="entry name" value="TnpV"/>
    <property type="match status" value="1"/>
</dbReference>
<gene>
    <name evidence="1" type="ORF">H9702_08040</name>
</gene>
<accession>A0A9D2NRA9</accession>
<reference evidence="1" key="2">
    <citation type="submission" date="2021-04" db="EMBL/GenBank/DDBJ databases">
        <authorList>
            <person name="Gilroy R."/>
        </authorList>
    </citation>
    <scope>NUCLEOTIDE SEQUENCE</scope>
    <source>
        <strain evidence="1">CHK187-11901</strain>
    </source>
</reference>
<organism evidence="1 2">
    <name type="scientific">Candidatus Merdibacter merdavium</name>
    <dbReference type="NCBI Taxonomy" id="2838692"/>
    <lineage>
        <taxon>Bacteria</taxon>
        <taxon>Bacillati</taxon>
        <taxon>Bacillota</taxon>
        <taxon>Erysipelotrichia</taxon>
        <taxon>Erysipelotrichales</taxon>
        <taxon>Erysipelotrichaceae</taxon>
        <taxon>Merdibacter</taxon>
    </lineage>
</organism>
<proteinExistence type="predicted"/>
<dbReference type="AlphaFoldDB" id="A0A9D2NRA9"/>
<comment type="caution">
    <text evidence="1">The sequence shown here is derived from an EMBL/GenBank/DDBJ whole genome shotgun (WGS) entry which is preliminary data.</text>
</comment>
<dbReference type="InterPro" id="IPR026989">
    <property type="entry name" value="TnpV"/>
</dbReference>
<reference evidence="1" key="1">
    <citation type="journal article" date="2021" name="PeerJ">
        <title>Extensive microbial diversity within the chicken gut microbiome revealed by metagenomics and culture.</title>
        <authorList>
            <person name="Gilroy R."/>
            <person name="Ravi A."/>
            <person name="Getino M."/>
            <person name="Pursley I."/>
            <person name="Horton D.L."/>
            <person name="Alikhan N.F."/>
            <person name="Baker D."/>
            <person name="Gharbi K."/>
            <person name="Hall N."/>
            <person name="Watson M."/>
            <person name="Adriaenssens E.M."/>
            <person name="Foster-Nyarko E."/>
            <person name="Jarju S."/>
            <person name="Secka A."/>
            <person name="Antonio M."/>
            <person name="Oren A."/>
            <person name="Chaudhuri R.R."/>
            <person name="La Ragione R."/>
            <person name="Hildebrand F."/>
            <person name="Pallen M.J."/>
        </authorList>
    </citation>
    <scope>NUCLEOTIDE SEQUENCE</scope>
    <source>
        <strain evidence="1">CHK187-11901</strain>
    </source>
</reference>
<evidence type="ECO:0000313" key="2">
    <source>
        <dbReference type="Proteomes" id="UP000823896"/>
    </source>
</evidence>
<dbReference type="EMBL" id="DWWM01000051">
    <property type="protein sequence ID" value="HJC37060.1"/>
    <property type="molecule type" value="Genomic_DNA"/>
</dbReference>
<sequence>MKIEYMEHGDVLIPNLTVMPEDEVQLGKYGLMRRQFLKEHRPILFNQYLSTQTLNHHLLEIESIAKQRKNKLMDQFKIRDSISEDLKANDPILWAQKMNQIETEIDEILKSELIFH</sequence>
<protein>
    <submittedName>
        <fullName evidence="1">TnpV protein</fullName>
    </submittedName>
</protein>
<name>A0A9D2NRA9_9FIRM</name>